<accession>A0A1G7VMK6</accession>
<feature type="transmembrane region" description="Helical" evidence="7">
    <location>
        <begin position="97"/>
        <end position="116"/>
    </location>
</feature>
<dbReference type="STRING" id="440168.SAMN04487974_104228"/>
<name>A0A1G7VMK6_9HYPH</name>
<evidence type="ECO:0000256" key="1">
    <source>
        <dbReference type="ARBA" id="ARBA00004651"/>
    </source>
</evidence>
<evidence type="ECO:0000259" key="8">
    <source>
        <dbReference type="Pfam" id="PF00482"/>
    </source>
</evidence>
<dbReference type="PANTHER" id="PTHR35007">
    <property type="entry name" value="INTEGRAL MEMBRANE PROTEIN-RELATED"/>
    <property type="match status" value="1"/>
</dbReference>
<feature type="transmembrane region" description="Helical" evidence="7">
    <location>
        <begin position="266"/>
        <end position="285"/>
    </location>
</feature>
<gene>
    <name evidence="9" type="ORF">SAMN04487974_104228</name>
</gene>
<feature type="transmembrane region" description="Helical" evidence="7">
    <location>
        <begin position="122"/>
        <end position="141"/>
    </location>
</feature>
<dbReference type="InterPro" id="IPR018076">
    <property type="entry name" value="T2SS_GspF_dom"/>
</dbReference>
<dbReference type="OrthoDB" id="9803381at2"/>
<feature type="coiled-coil region" evidence="6">
    <location>
        <begin position="236"/>
        <end position="263"/>
    </location>
</feature>
<dbReference type="InterPro" id="IPR042094">
    <property type="entry name" value="T2SS_GspF_sf"/>
</dbReference>
<keyword evidence="3 7" id="KW-0812">Transmembrane</keyword>
<evidence type="ECO:0000256" key="3">
    <source>
        <dbReference type="ARBA" id="ARBA00022692"/>
    </source>
</evidence>
<sequence length="325" mass="35389">MSPLILAILVVICIGALGFAFVPSLAGSSRADKRMKALRTDVQVRHHSASTEKIRENRRRTVQDALKQQSDALNARRAGKSLKHRLFQAGIKTESRVWIRNAIIAGVVMFLVLAIIQVPLVYAAILAAAGAYVVPNQYIGWRRKRYQSAYLDELPNAVEAIVRGVRAGMPLNDSIRLVAKEVKEPVKAEFMRVLDQQSIGKSMAEAVEVLFDRVPLPEVNFFIVVITVQQQAGGNLSEALTNLANVLRNRKKMKAKVKALSAEAKASAIIIGALPVLVAAAVSVISPTYLSPLFTTSGGMVALGAAGLMLVTGIFIMNRMIQFEY</sequence>
<dbReference type="AlphaFoldDB" id="A0A1G7VMK6"/>
<evidence type="ECO:0000256" key="5">
    <source>
        <dbReference type="ARBA" id="ARBA00023136"/>
    </source>
</evidence>
<evidence type="ECO:0000256" key="7">
    <source>
        <dbReference type="SAM" id="Phobius"/>
    </source>
</evidence>
<dbReference type="RefSeq" id="WP_090595468.1">
    <property type="nucleotide sequence ID" value="NZ_FNCS01000004.1"/>
</dbReference>
<feature type="transmembrane region" description="Helical" evidence="7">
    <location>
        <begin position="297"/>
        <end position="317"/>
    </location>
</feature>
<dbReference type="Proteomes" id="UP000199495">
    <property type="component" value="Unassembled WGS sequence"/>
</dbReference>
<keyword evidence="6" id="KW-0175">Coiled coil</keyword>
<dbReference type="PANTHER" id="PTHR35007:SF1">
    <property type="entry name" value="PILUS ASSEMBLY PROTEIN"/>
    <property type="match status" value="1"/>
</dbReference>
<keyword evidence="5 7" id="KW-0472">Membrane</keyword>
<organism evidence="9 10">
    <name type="scientific">Pelagibacterium luteolum</name>
    <dbReference type="NCBI Taxonomy" id="440168"/>
    <lineage>
        <taxon>Bacteria</taxon>
        <taxon>Pseudomonadati</taxon>
        <taxon>Pseudomonadota</taxon>
        <taxon>Alphaproteobacteria</taxon>
        <taxon>Hyphomicrobiales</taxon>
        <taxon>Devosiaceae</taxon>
        <taxon>Pelagibacterium</taxon>
    </lineage>
</organism>
<dbReference type="EMBL" id="FNCS01000004">
    <property type="protein sequence ID" value="SDG60954.1"/>
    <property type="molecule type" value="Genomic_DNA"/>
</dbReference>
<evidence type="ECO:0000256" key="2">
    <source>
        <dbReference type="ARBA" id="ARBA00022475"/>
    </source>
</evidence>
<evidence type="ECO:0000313" key="10">
    <source>
        <dbReference type="Proteomes" id="UP000199495"/>
    </source>
</evidence>
<dbReference type="Pfam" id="PF00482">
    <property type="entry name" value="T2SSF"/>
    <property type="match status" value="1"/>
</dbReference>
<feature type="domain" description="Type II secretion system protein GspF" evidence="8">
    <location>
        <begin position="160"/>
        <end position="282"/>
    </location>
</feature>
<feature type="transmembrane region" description="Helical" evidence="7">
    <location>
        <begin position="6"/>
        <end position="26"/>
    </location>
</feature>
<evidence type="ECO:0000256" key="4">
    <source>
        <dbReference type="ARBA" id="ARBA00022989"/>
    </source>
</evidence>
<evidence type="ECO:0000256" key="6">
    <source>
        <dbReference type="SAM" id="Coils"/>
    </source>
</evidence>
<dbReference type="GO" id="GO:0005886">
    <property type="term" value="C:plasma membrane"/>
    <property type="evidence" value="ECO:0007669"/>
    <property type="project" value="UniProtKB-SubCell"/>
</dbReference>
<evidence type="ECO:0000313" key="9">
    <source>
        <dbReference type="EMBL" id="SDG60954.1"/>
    </source>
</evidence>
<comment type="subcellular location">
    <subcellularLocation>
        <location evidence="1">Cell membrane</location>
        <topology evidence="1">Multi-pass membrane protein</topology>
    </subcellularLocation>
</comment>
<keyword evidence="2" id="KW-1003">Cell membrane</keyword>
<protein>
    <submittedName>
        <fullName evidence="9">Tight adherence protein B</fullName>
    </submittedName>
</protein>
<keyword evidence="4 7" id="KW-1133">Transmembrane helix</keyword>
<dbReference type="Gene3D" id="1.20.81.30">
    <property type="entry name" value="Type II secretion system (T2SS), domain F"/>
    <property type="match status" value="1"/>
</dbReference>
<reference evidence="9 10" key="1">
    <citation type="submission" date="2016-10" db="EMBL/GenBank/DDBJ databases">
        <authorList>
            <person name="de Groot N.N."/>
        </authorList>
    </citation>
    <scope>NUCLEOTIDE SEQUENCE [LARGE SCALE GENOMIC DNA]</scope>
    <source>
        <strain evidence="9 10">CGMCC 1.10267</strain>
    </source>
</reference>
<proteinExistence type="predicted"/>
<keyword evidence="10" id="KW-1185">Reference proteome</keyword>